<keyword evidence="2" id="KW-0472">Membrane</keyword>
<gene>
    <name evidence="4" type="ORF">RO3G_10138</name>
</gene>
<proteinExistence type="predicted"/>
<keyword evidence="5" id="KW-1185">Reference proteome</keyword>
<keyword evidence="2" id="KW-0812">Transmembrane</keyword>
<evidence type="ECO:0000313" key="4">
    <source>
        <dbReference type="EMBL" id="EIE85428.1"/>
    </source>
</evidence>
<dbReference type="GeneID" id="93617104"/>
<sequence>MSQENNTKSDAGQFKGRQHLKTPSNTAFNWQRSAEVSVKFVESRNPESGRSVGRPPKLIDAHSEYLTKSKTATILGAVSVLGTVSALGVVNVKVRIPKAIQSKKRKLEGNKEDKEAMDVAKRTVGTITGHYFNTIASTLNMMDQYEDFKDHYLIVDNAPIHEHKNIKFYVESRGYNCVHLPPYSLELNPMK</sequence>
<evidence type="ECO:0000259" key="3">
    <source>
        <dbReference type="Pfam" id="PF13358"/>
    </source>
</evidence>
<feature type="domain" description="Tc1-like transposase DDE" evidence="3">
    <location>
        <begin position="141"/>
        <end position="190"/>
    </location>
</feature>
<dbReference type="VEuPathDB" id="FungiDB:RO3G_10138"/>
<dbReference type="Pfam" id="PF13358">
    <property type="entry name" value="DDE_3"/>
    <property type="match status" value="1"/>
</dbReference>
<dbReference type="InterPro" id="IPR036397">
    <property type="entry name" value="RNaseH_sf"/>
</dbReference>
<dbReference type="AlphaFoldDB" id="I1CAE8"/>
<dbReference type="EMBL" id="CH476738">
    <property type="protein sequence ID" value="EIE85428.1"/>
    <property type="molecule type" value="Genomic_DNA"/>
</dbReference>
<dbReference type="OrthoDB" id="2266637at2759"/>
<accession>I1CAE8</accession>
<feature type="transmembrane region" description="Helical" evidence="2">
    <location>
        <begin position="74"/>
        <end position="96"/>
    </location>
</feature>
<organism evidence="4 5">
    <name type="scientific">Rhizopus delemar (strain RA 99-880 / ATCC MYA-4621 / FGSC 9543 / NRRL 43880)</name>
    <name type="common">Mucormycosis agent</name>
    <name type="synonym">Rhizopus arrhizus var. delemar</name>
    <dbReference type="NCBI Taxonomy" id="246409"/>
    <lineage>
        <taxon>Eukaryota</taxon>
        <taxon>Fungi</taxon>
        <taxon>Fungi incertae sedis</taxon>
        <taxon>Mucoromycota</taxon>
        <taxon>Mucoromycotina</taxon>
        <taxon>Mucoromycetes</taxon>
        <taxon>Mucorales</taxon>
        <taxon>Mucorineae</taxon>
        <taxon>Rhizopodaceae</taxon>
        <taxon>Rhizopus</taxon>
    </lineage>
</organism>
<evidence type="ECO:0000313" key="5">
    <source>
        <dbReference type="Proteomes" id="UP000009138"/>
    </source>
</evidence>
<evidence type="ECO:0000256" key="2">
    <source>
        <dbReference type="SAM" id="Phobius"/>
    </source>
</evidence>
<dbReference type="GO" id="GO:0003676">
    <property type="term" value="F:nucleic acid binding"/>
    <property type="evidence" value="ECO:0007669"/>
    <property type="project" value="InterPro"/>
</dbReference>
<protein>
    <recommendedName>
        <fullName evidence="3">Tc1-like transposase DDE domain-containing protein</fullName>
    </recommendedName>
</protein>
<dbReference type="RefSeq" id="XP_067520824.1">
    <property type="nucleotide sequence ID" value="XM_067664723.1"/>
</dbReference>
<reference evidence="4 5" key="1">
    <citation type="journal article" date="2009" name="PLoS Genet.">
        <title>Genomic analysis of the basal lineage fungus Rhizopus oryzae reveals a whole-genome duplication.</title>
        <authorList>
            <person name="Ma L.-J."/>
            <person name="Ibrahim A.S."/>
            <person name="Skory C."/>
            <person name="Grabherr M.G."/>
            <person name="Burger G."/>
            <person name="Butler M."/>
            <person name="Elias M."/>
            <person name="Idnurm A."/>
            <person name="Lang B.F."/>
            <person name="Sone T."/>
            <person name="Abe A."/>
            <person name="Calvo S.E."/>
            <person name="Corrochano L.M."/>
            <person name="Engels R."/>
            <person name="Fu J."/>
            <person name="Hansberg W."/>
            <person name="Kim J.-M."/>
            <person name="Kodira C.D."/>
            <person name="Koehrsen M.J."/>
            <person name="Liu B."/>
            <person name="Miranda-Saavedra D."/>
            <person name="O'Leary S."/>
            <person name="Ortiz-Castellanos L."/>
            <person name="Poulter R."/>
            <person name="Rodriguez-Romero J."/>
            <person name="Ruiz-Herrera J."/>
            <person name="Shen Y.-Q."/>
            <person name="Zeng Q."/>
            <person name="Galagan J."/>
            <person name="Birren B.W."/>
            <person name="Cuomo C.A."/>
            <person name="Wickes B.L."/>
        </authorList>
    </citation>
    <scope>NUCLEOTIDE SEQUENCE [LARGE SCALE GENOMIC DNA]</scope>
    <source>
        <strain evidence="5">RA 99-880 / ATCC MYA-4621 / FGSC 9543 / NRRL 43880</strain>
    </source>
</reference>
<evidence type="ECO:0000256" key="1">
    <source>
        <dbReference type="SAM" id="MobiDB-lite"/>
    </source>
</evidence>
<dbReference type="STRING" id="246409.I1CAE8"/>
<feature type="region of interest" description="Disordered" evidence="1">
    <location>
        <begin position="1"/>
        <end position="28"/>
    </location>
</feature>
<keyword evidence="2" id="KW-1133">Transmembrane helix</keyword>
<feature type="compositionally biased region" description="Polar residues" evidence="1">
    <location>
        <begin position="1"/>
        <end position="10"/>
    </location>
</feature>
<dbReference type="Proteomes" id="UP000009138">
    <property type="component" value="Unassembled WGS sequence"/>
</dbReference>
<dbReference type="Gene3D" id="3.30.420.10">
    <property type="entry name" value="Ribonuclease H-like superfamily/Ribonuclease H"/>
    <property type="match status" value="1"/>
</dbReference>
<dbReference type="InParanoid" id="I1CAE8"/>
<dbReference type="InterPro" id="IPR038717">
    <property type="entry name" value="Tc1-like_DDE_dom"/>
</dbReference>
<name>I1CAE8_RHIO9</name>